<gene>
    <name evidence="15" type="primary">LOC107268019</name>
</gene>
<dbReference type="GO" id="GO:0005739">
    <property type="term" value="C:mitochondrion"/>
    <property type="evidence" value="ECO:0007669"/>
    <property type="project" value="TreeGrafter"/>
</dbReference>
<evidence type="ECO:0000256" key="1">
    <source>
        <dbReference type="ARBA" id="ARBA00005594"/>
    </source>
</evidence>
<evidence type="ECO:0000313" key="15">
    <source>
        <dbReference type="RefSeq" id="XP_015595837.1"/>
    </source>
</evidence>
<keyword evidence="8 11" id="KW-0030">Aminoacyl-tRNA synthetase</keyword>
<keyword evidence="4 11" id="KW-0436">Ligase</keyword>
<feature type="domain" description="Aminoacyl-tRNA synthetase class Ia" evidence="12">
    <location>
        <begin position="409"/>
        <end position="565"/>
    </location>
</feature>
<evidence type="ECO:0000256" key="7">
    <source>
        <dbReference type="ARBA" id="ARBA00022917"/>
    </source>
</evidence>
<dbReference type="InterPro" id="IPR001412">
    <property type="entry name" value="aa-tRNA-synth_I_CS"/>
</dbReference>
<evidence type="ECO:0000259" key="12">
    <source>
        <dbReference type="Pfam" id="PF00133"/>
    </source>
</evidence>
<dbReference type="PRINTS" id="PR00985">
    <property type="entry name" value="TRNASYNTHLEU"/>
</dbReference>
<comment type="similarity">
    <text evidence="1 11">Belongs to the class-I aminoacyl-tRNA synthetase family.</text>
</comment>
<protein>
    <recommendedName>
        <fullName evidence="2">leucine--tRNA ligase</fullName>
        <ecNumber evidence="2">6.1.1.4</ecNumber>
    </recommendedName>
    <alternativeName>
        <fullName evidence="9">Leucyl-tRNA synthetase</fullName>
    </alternativeName>
</protein>
<evidence type="ECO:0000256" key="4">
    <source>
        <dbReference type="ARBA" id="ARBA00022598"/>
    </source>
</evidence>
<dbReference type="GeneID" id="107268019"/>
<evidence type="ECO:0000256" key="6">
    <source>
        <dbReference type="ARBA" id="ARBA00022840"/>
    </source>
</evidence>
<dbReference type="SUPFAM" id="SSF47323">
    <property type="entry name" value="Anticodon-binding domain of a subclass of class I aminoacyl-tRNA synthetases"/>
    <property type="match status" value="1"/>
</dbReference>
<evidence type="ECO:0000256" key="9">
    <source>
        <dbReference type="ARBA" id="ARBA00030520"/>
    </source>
</evidence>
<dbReference type="GO" id="GO:0005524">
    <property type="term" value="F:ATP binding"/>
    <property type="evidence" value="ECO:0007669"/>
    <property type="project" value="UniProtKB-KW"/>
</dbReference>
<dbReference type="Gene3D" id="3.40.50.620">
    <property type="entry name" value="HUPs"/>
    <property type="match status" value="2"/>
</dbReference>
<keyword evidence="3" id="KW-0963">Cytoplasm</keyword>
<sequence>MRQTIIFSPKLISKIVADNVYKCTLIRHASTGLQLWEQDINIEIKHKIENYWKDKVNRISNNDSSKEKFYVLSMFPYPSGALHMGHVRVYSISDSIARFSRMKGKYVIHPIGWDAFGLPAENAAIEKDIDPAEWTKQNIENMREQLNTLGCSFDWDRELSTCDPKYYKWTQELFLKLFDRGLIYQKEAFVNWDPVDQTVLADEQVDSNNRSWRSGAKVEKKLLNQWFIKTTKFAKPLLDGLTNPMLRNWRDIIKLQQHWIGDCNGTNFEFKVLSNVPGYPKTLSLWTDKPERIEQTKFVAISTRSILNQIEDSECVGTEKRLSATILNPFTGEELPIFSTNKIKFTRFRDNHLGIPCESENDASFCNSMGIHFEAAKELSPEEREQKISKILNTAKQLNIGGYPVSFKLRDWLISRQRYWGTPIPIIHCENCGVQPVPRKDLPVELPKMSNTIRKSSSLAEVTDWVKTQCPKCGKSAKREVDTMDTFVDSSWYFMRYIDSNNDKEIFAKDKANQMLPVDLYIGGKEHAVLHLYYARFMNHFLHSEGLLPTSEPFKQLLVQGMVMGMSHRTNDSGKYLKADEVEKVGEVYVEKSTGNPVTSSWEKMSKSKYNGVDPSEMFENYGTDTTRLLILADVAPTSHRNWSTATFPGILGWQHRLWITVRQFLKCRNELTNQIIAKPPSKKFIEENAYMFDSRNFYVKGVTFNIVDSQQLSVGISKMQGLTNSIRKASSECIAKSREFERALAAQIIMLAPLAPHFASELWAGFCSAPHRLANDGDIQWDKDVLEQSWPEVDMDYKLNVTVYINNGEISKIKIPRKTLDNISAEELASLVTNHETVAPRIRKRIISEITVHVEEGCDGSCYIKTMKNVENNLKQGYSVKVQSC</sequence>
<comment type="catalytic activity">
    <reaction evidence="10">
        <text>tRNA(Leu) + L-leucine + ATP = L-leucyl-tRNA(Leu) + AMP + diphosphate</text>
        <dbReference type="Rhea" id="RHEA:11688"/>
        <dbReference type="Rhea" id="RHEA-COMP:9613"/>
        <dbReference type="Rhea" id="RHEA-COMP:9622"/>
        <dbReference type="ChEBI" id="CHEBI:30616"/>
        <dbReference type="ChEBI" id="CHEBI:33019"/>
        <dbReference type="ChEBI" id="CHEBI:57427"/>
        <dbReference type="ChEBI" id="CHEBI:78442"/>
        <dbReference type="ChEBI" id="CHEBI:78494"/>
        <dbReference type="ChEBI" id="CHEBI:456215"/>
        <dbReference type="EC" id="6.1.1.4"/>
    </reaction>
</comment>
<feature type="domain" description="Methionyl/Valyl/Leucyl/Isoleucyl-tRNA synthetase anticodon-binding" evidence="13">
    <location>
        <begin position="741"/>
        <end position="801"/>
    </location>
</feature>
<dbReference type="GO" id="GO:0004823">
    <property type="term" value="F:leucine-tRNA ligase activity"/>
    <property type="evidence" value="ECO:0007669"/>
    <property type="project" value="UniProtKB-EC"/>
</dbReference>
<reference evidence="15" key="1">
    <citation type="submission" date="2025-08" db="UniProtKB">
        <authorList>
            <consortium name="RefSeq"/>
        </authorList>
    </citation>
    <scope>IDENTIFICATION</scope>
</reference>
<dbReference type="InterPro" id="IPR002302">
    <property type="entry name" value="Leu-tRNA-ligase"/>
</dbReference>
<dbReference type="CDD" id="cd00812">
    <property type="entry name" value="LeuRS_core"/>
    <property type="match status" value="1"/>
</dbReference>
<evidence type="ECO:0000256" key="8">
    <source>
        <dbReference type="ARBA" id="ARBA00023146"/>
    </source>
</evidence>
<dbReference type="InterPro" id="IPR009080">
    <property type="entry name" value="tRNAsynth_Ia_anticodon-bd"/>
</dbReference>
<dbReference type="RefSeq" id="XP_015595837.1">
    <property type="nucleotide sequence ID" value="XM_015740351.2"/>
</dbReference>
<dbReference type="AlphaFoldDB" id="A0AAJ7FK67"/>
<evidence type="ECO:0000256" key="3">
    <source>
        <dbReference type="ARBA" id="ARBA00022490"/>
    </source>
</evidence>
<dbReference type="GO" id="GO:0032543">
    <property type="term" value="P:mitochondrial translation"/>
    <property type="evidence" value="ECO:0007669"/>
    <property type="project" value="TreeGrafter"/>
</dbReference>
<dbReference type="EC" id="6.1.1.4" evidence="2"/>
<dbReference type="SUPFAM" id="SSF52374">
    <property type="entry name" value="Nucleotidylyl transferase"/>
    <property type="match status" value="1"/>
</dbReference>
<dbReference type="FunFam" id="3.40.50.620:FF:000265">
    <property type="entry name" value="Leucine--tRNA ligase"/>
    <property type="match status" value="1"/>
</dbReference>
<dbReference type="Gene3D" id="1.10.730.10">
    <property type="entry name" value="Isoleucyl-tRNA Synthetase, Domain 1"/>
    <property type="match status" value="1"/>
</dbReference>
<evidence type="ECO:0000256" key="11">
    <source>
        <dbReference type="RuleBase" id="RU363035"/>
    </source>
</evidence>
<evidence type="ECO:0000256" key="5">
    <source>
        <dbReference type="ARBA" id="ARBA00022741"/>
    </source>
</evidence>
<dbReference type="Pfam" id="PF08264">
    <property type="entry name" value="Anticodon_1"/>
    <property type="match status" value="1"/>
</dbReference>
<dbReference type="PROSITE" id="PS00178">
    <property type="entry name" value="AA_TRNA_LIGASE_I"/>
    <property type="match status" value="1"/>
</dbReference>
<dbReference type="FunFam" id="3.40.50.620:FF:000003">
    <property type="entry name" value="Leucine--tRNA ligase"/>
    <property type="match status" value="1"/>
</dbReference>
<dbReference type="CTD" id="38581"/>
<dbReference type="Proteomes" id="UP000694920">
    <property type="component" value="Unplaced"/>
</dbReference>
<organism evidence="14 15">
    <name type="scientific">Cephus cinctus</name>
    <name type="common">Wheat stem sawfly</name>
    <dbReference type="NCBI Taxonomy" id="211228"/>
    <lineage>
        <taxon>Eukaryota</taxon>
        <taxon>Metazoa</taxon>
        <taxon>Ecdysozoa</taxon>
        <taxon>Arthropoda</taxon>
        <taxon>Hexapoda</taxon>
        <taxon>Insecta</taxon>
        <taxon>Pterygota</taxon>
        <taxon>Neoptera</taxon>
        <taxon>Endopterygota</taxon>
        <taxon>Hymenoptera</taxon>
        <taxon>Cephoidea</taxon>
        <taxon>Cephidae</taxon>
        <taxon>Cephus</taxon>
    </lineage>
</organism>
<evidence type="ECO:0000256" key="10">
    <source>
        <dbReference type="ARBA" id="ARBA00047469"/>
    </source>
</evidence>
<keyword evidence="6 11" id="KW-0067">ATP-binding</keyword>
<accession>A0AAJ7FK67</accession>
<dbReference type="InterPro" id="IPR013155">
    <property type="entry name" value="M/V/L/I-tRNA-synth_anticd-bd"/>
</dbReference>
<evidence type="ECO:0000259" key="13">
    <source>
        <dbReference type="Pfam" id="PF08264"/>
    </source>
</evidence>
<evidence type="ECO:0000256" key="2">
    <source>
        <dbReference type="ARBA" id="ARBA00013164"/>
    </source>
</evidence>
<keyword evidence="7 11" id="KW-0648">Protein biosynthesis</keyword>
<evidence type="ECO:0000313" key="14">
    <source>
        <dbReference type="Proteomes" id="UP000694920"/>
    </source>
</evidence>
<dbReference type="KEGG" id="ccin:107268019"/>
<dbReference type="Pfam" id="PF00133">
    <property type="entry name" value="tRNA-synt_1"/>
    <property type="match status" value="2"/>
</dbReference>
<dbReference type="FunFam" id="1.10.730.10:FF:000060">
    <property type="entry name" value="Leucyl-tRNA synthetase"/>
    <property type="match status" value="1"/>
</dbReference>
<keyword evidence="14" id="KW-1185">Reference proteome</keyword>
<dbReference type="PANTHER" id="PTHR43740">
    <property type="entry name" value="LEUCYL-TRNA SYNTHETASE"/>
    <property type="match status" value="1"/>
</dbReference>
<dbReference type="GO" id="GO:0006429">
    <property type="term" value="P:leucyl-tRNA aminoacylation"/>
    <property type="evidence" value="ECO:0007669"/>
    <property type="project" value="InterPro"/>
</dbReference>
<proteinExistence type="inferred from homology"/>
<dbReference type="PANTHER" id="PTHR43740:SF2">
    <property type="entry name" value="LEUCINE--TRNA LIGASE, MITOCHONDRIAL"/>
    <property type="match status" value="1"/>
</dbReference>
<feature type="domain" description="Aminoacyl-tRNA synthetase class Ia" evidence="12">
    <location>
        <begin position="59"/>
        <end position="242"/>
    </location>
</feature>
<name>A0AAJ7FK67_CEPCN</name>
<dbReference type="InterPro" id="IPR014729">
    <property type="entry name" value="Rossmann-like_a/b/a_fold"/>
</dbReference>
<keyword evidence="5 11" id="KW-0547">Nucleotide-binding</keyword>
<dbReference type="InterPro" id="IPR002300">
    <property type="entry name" value="aa-tRNA-synth_Ia"/>
</dbReference>